<dbReference type="PANTHER" id="PTHR37841:SF1">
    <property type="entry name" value="DUF3298 DOMAIN-CONTAINING PROTEIN"/>
    <property type="match status" value="1"/>
</dbReference>
<dbReference type="EMBL" id="AKJY01000009">
    <property type="protein sequence ID" value="EJL75153.1"/>
    <property type="molecule type" value="Genomic_DNA"/>
</dbReference>
<dbReference type="RefSeq" id="WP_007840566.1">
    <property type="nucleotide sequence ID" value="NZ_AKJY01000009.1"/>
</dbReference>
<name>J2KQ21_9FLAO</name>
<accession>J2KQ21</accession>
<dbReference type="PANTHER" id="PTHR37841">
    <property type="entry name" value="GLR2918 PROTEIN"/>
    <property type="match status" value="1"/>
</dbReference>
<gene>
    <name evidence="1" type="ORF">PMI13_00630</name>
</gene>
<proteinExistence type="predicted"/>
<organism evidence="1 2">
    <name type="scientific">Chryseobacterium populi</name>
    <dbReference type="NCBI Taxonomy" id="1144316"/>
    <lineage>
        <taxon>Bacteria</taxon>
        <taxon>Pseudomonadati</taxon>
        <taxon>Bacteroidota</taxon>
        <taxon>Flavobacteriia</taxon>
        <taxon>Flavobacteriales</taxon>
        <taxon>Weeksellaceae</taxon>
        <taxon>Chryseobacterium group</taxon>
        <taxon>Chryseobacterium</taxon>
    </lineage>
</organism>
<dbReference type="PATRIC" id="fig|1144316.3.peg.642"/>
<protein>
    <recommendedName>
        <fullName evidence="3">KWG repeat protein</fullName>
    </recommendedName>
</protein>
<evidence type="ECO:0008006" key="3">
    <source>
        <dbReference type="Google" id="ProtNLM"/>
    </source>
</evidence>
<dbReference type="InterPro" id="IPR032774">
    <property type="entry name" value="WG_beta_rep"/>
</dbReference>
<comment type="caution">
    <text evidence="1">The sequence shown here is derived from an EMBL/GenBank/DDBJ whole genome shotgun (WGS) entry which is preliminary data.</text>
</comment>
<sequence length="478" mass="55456">MAQTDQYTQILLSKKIGKEVHFYSKGYGIISDSKTGRSGIVDSLGNITFNDSFKSEISRLSENRFILKGKEGNFRGKVALIDEKGTELIPMDNFRYRTWENKERLIYSKAGIESVYDYNGKQVIPSSDKIEFASENRIFVKKGGAWFIYDYDGKQVSDRAFDEDLRFYKGRVYITTGIGKGEIIDSNGKTLSQISNHYIEDINGFPFLVTKNIAKSRYGIVDESETVLADEIYEQAFVGRKYIYLIKDNKVNIFSKAEKKVYPTEFHYVNHLFDGLFKSLKDDKNPKIAVLKTDGEVIFPKEFDVVEAFKIEGEDYLYVSKENEEQLLDKNLKNILDEGYQIEKVFFDNLIVKKDDIFYKFSPKNRSYTALKNIASIKPFQFYPAIICKNKENFYGMLDEEGNEVIPFMYDDIVTFLGENEIVVQKGKKFGLTNHKGEPLKEVIYDKYSTDRKGIKLTRVNDSEYLYFTPQKEKIFFE</sequence>
<dbReference type="OrthoDB" id="5464673at2"/>
<dbReference type="Proteomes" id="UP000007509">
    <property type="component" value="Unassembled WGS sequence"/>
</dbReference>
<reference evidence="1 2" key="1">
    <citation type="journal article" date="2012" name="J. Bacteriol.">
        <title>Twenty-one genome sequences from Pseudomonas species and 19 genome sequences from diverse bacteria isolated from the rhizosphere and endosphere of Populus deltoides.</title>
        <authorList>
            <person name="Brown S.D."/>
            <person name="Utturkar S.M."/>
            <person name="Klingeman D.M."/>
            <person name="Johnson C.M."/>
            <person name="Martin S.L."/>
            <person name="Land M.L."/>
            <person name="Lu T.Y."/>
            <person name="Schadt C.W."/>
            <person name="Doktycz M.J."/>
            <person name="Pelletier D.A."/>
        </authorList>
    </citation>
    <scope>NUCLEOTIDE SEQUENCE [LARGE SCALE GENOMIC DNA]</scope>
    <source>
        <strain evidence="1 2">CF314</strain>
    </source>
</reference>
<keyword evidence="2" id="KW-1185">Reference proteome</keyword>
<dbReference type="Pfam" id="PF14903">
    <property type="entry name" value="WG_beta_rep"/>
    <property type="match status" value="3"/>
</dbReference>
<evidence type="ECO:0000313" key="1">
    <source>
        <dbReference type="EMBL" id="EJL75153.1"/>
    </source>
</evidence>
<dbReference type="AlphaFoldDB" id="J2KQ21"/>
<evidence type="ECO:0000313" key="2">
    <source>
        <dbReference type="Proteomes" id="UP000007509"/>
    </source>
</evidence>